<name>A0AAT9JG61_9VIRU</name>
<proteinExistence type="predicted"/>
<evidence type="ECO:0000313" key="1">
    <source>
        <dbReference type="EMBL" id="DBA51675.1"/>
    </source>
</evidence>
<organism evidence="1">
    <name type="scientific">Nitrosopumilaceae spindle-shaped virus</name>
    <dbReference type="NCBI Taxonomy" id="3065433"/>
    <lineage>
        <taxon>Viruses</taxon>
    </lineage>
</organism>
<reference evidence="1" key="2">
    <citation type="submission" date="2024-03" db="EMBL/GenBank/DDBJ databases">
        <authorList>
            <person name="Ni Y."/>
            <person name="Xu T."/>
            <person name="Yan S."/>
            <person name="Chen L."/>
            <person name="Wang Y."/>
        </authorList>
    </citation>
    <scope>NUCLEOTIDE SEQUENCE</scope>
    <source>
        <strain evidence="1">NMP1</strain>
    </source>
</reference>
<accession>A0AAT9JG61</accession>
<dbReference type="EMBL" id="BK067782">
    <property type="protein sequence ID" value="DBA51675.1"/>
    <property type="molecule type" value="Genomic_DNA"/>
</dbReference>
<sequence length="65" mass="7409">MSERTHTHLFEQDSTTEPIDSQINMYGYENSCKPIQVSMVNYTMSSTLTVLVIFEAIKRTGDGFD</sequence>
<protein>
    <submittedName>
        <fullName evidence="1">ORF28</fullName>
    </submittedName>
</protein>
<reference evidence="1" key="1">
    <citation type="journal article" date="2024" name="Environ. Microbiol. Rep.">
        <title>Hiding in plain sight: The discovery of complete genomes of 11 hypothetical spindle-shaped viruses that putatively infect mesophilic ammonia-oxidizing archaea.</title>
        <authorList>
            <person name="Ni Y."/>
            <person name="Xu T."/>
            <person name="Yan S."/>
            <person name="Chen L."/>
            <person name="Wang Y."/>
        </authorList>
    </citation>
    <scope>NUCLEOTIDE SEQUENCE</scope>
    <source>
        <strain evidence="1">NMP1</strain>
    </source>
</reference>